<dbReference type="Pfam" id="PF20241">
    <property type="entry name" value="DUF6598"/>
    <property type="match status" value="2"/>
</dbReference>
<keyword evidence="3" id="KW-1185">Reference proteome</keyword>
<feature type="domain" description="DUF6598" evidence="1">
    <location>
        <begin position="62"/>
        <end position="305"/>
    </location>
</feature>
<reference evidence="3" key="1">
    <citation type="journal article" date="2024" name="IScience">
        <title>Strigolactones Initiate the Formation of Haustorium-like Structures in Castilleja.</title>
        <authorList>
            <person name="Buerger M."/>
            <person name="Peterson D."/>
            <person name="Chory J."/>
        </authorList>
    </citation>
    <scope>NUCLEOTIDE SEQUENCE [LARGE SCALE GENOMIC DNA]</scope>
</reference>
<feature type="domain" description="DUF6598" evidence="1">
    <location>
        <begin position="391"/>
        <end position="587"/>
    </location>
</feature>
<dbReference type="Proteomes" id="UP001632038">
    <property type="component" value="Unassembled WGS sequence"/>
</dbReference>
<evidence type="ECO:0000259" key="1">
    <source>
        <dbReference type="Pfam" id="PF20241"/>
    </source>
</evidence>
<accession>A0ABD3D2D4</accession>
<dbReference type="PANTHER" id="PTHR33065:SF88">
    <property type="entry name" value="OS11G0104220 PROTEIN"/>
    <property type="match status" value="1"/>
</dbReference>
<protein>
    <recommendedName>
        <fullName evidence="1">DUF6598 domain-containing protein</fullName>
    </recommendedName>
</protein>
<proteinExistence type="predicted"/>
<evidence type="ECO:0000313" key="3">
    <source>
        <dbReference type="Proteomes" id="UP001632038"/>
    </source>
</evidence>
<sequence>MDMEELMQRYPNVSSVEIEKIRKNEQFFNYDERNFVSSVDSLNKVRENEKINGRKYVEAGPLVELLSVHVIPSDKLNDRNKPLVIYGRIYIEYRDTYSGEIIVHDLFNRRRDDAQVLGPSGGPLTLVGPDRPCRFQFIDCTPVNNKTRLVVDAFIGEGDNLFAEKQLCCDCKDMTNDLEKIELDFVHGELCSLALRYIVMPFAVYAHVNVEFIYRKNPDKQFIDVKGKIVARYGNNLNGSECTLFEKLNDNEFERVEKHPIAIITSMRVTRCWLGVPVTSSLILDFDLSEFGTGRKILKKTIELRVGDHEPDDEFIVDDDILIRVHVGWRGPPPQRLLFLWKYYNDGNDDDEVLCNDQQMDEASCVSVTSSSILSSPWVLYPPDIGLYSFVEIFSVYIGRENYKPMQVYGSIQVSSKNAESYVFKRETKNNAFYLQEHSKTLPVLDGSRVFEDGSSLKMKIDLKDVENQWHIKGYVKWSSRDIEYGVSNQQRCSVIQGQDGNFAAIHYTIFSEYAEYAIVGLLCIPKNGGHFRPKRNRDDAAQPGPDGFIPLSRSVFAVLEKSSLIIEANIGDGLSDELSFRELQFKVGTIQRKLIMERNDYSIYMYVKWD</sequence>
<dbReference type="EMBL" id="JAVIJP010000027">
    <property type="protein sequence ID" value="KAL3636433.1"/>
    <property type="molecule type" value="Genomic_DNA"/>
</dbReference>
<organism evidence="2 3">
    <name type="scientific">Castilleja foliolosa</name>
    <dbReference type="NCBI Taxonomy" id="1961234"/>
    <lineage>
        <taxon>Eukaryota</taxon>
        <taxon>Viridiplantae</taxon>
        <taxon>Streptophyta</taxon>
        <taxon>Embryophyta</taxon>
        <taxon>Tracheophyta</taxon>
        <taxon>Spermatophyta</taxon>
        <taxon>Magnoliopsida</taxon>
        <taxon>eudicotyledons</taxon>
        <taxon>Gunneridae</taxon>
        <taxon>Pentapetalae</taxon>
        <taxon>asterids</taxon>
        <taxon>lamiids</taxon>
        <taxon>Lamiales</taxon>
        <taxon>Orobanchaceae</taxon>
        <taxon>Pedicularideae</taxon>
        <taxon>Castillejinae</taxon>
        <taxon>Castilleja</taxon>
    </lineage>
</organism>
<dbReference type="AlphaFoldDB" id="A0ABD3D2D4"/>
<evidence type="ECO:0000313" key="2">
    <source>
        <dbReference type="EMBL" id="KAL3636433.1"/>
    </source>
</evidence>
<dbReference type="PANTHER" id="PTHR33065">
    <property type="entry name" value="OS07G0486400 PROTEIN"/>
    <property type="match status" value="1"/>
</dbReference>
<gene>
    <name evidence="2" type="ORF">CASFOL_020980</name>
</gene>
<dbReference type="InterPro" id="IPR046533">
    <property type="entry name" value="DUF6598"/>
</dbReference>
<name>A0ABD3D2D4_9LAMI</name>
<comment type="caution">
    <text evidence="2">The sequence shown here is derived from an EMBL/GenBank/DDBJ whole genome shotgun (WGS) entry which is preliminary data.</text>
</comment>